<name>A0A098E8W6_9ZZZZ</name>
<reference evidence="1" key="1">
    <citation type="submission" date="2014-09" db="EMBL/GenBank/DDBJ databases">
        <authorList>
            <person name="Probst J Alexander"/>
        </authorList>
    </citation>
    <scope>NUCLEOTIDE SEQUENCE</scope>
</reference>
<protein>
    <recommendedName>
        <fullName evidence="2">PepSY domain-containing protein</fullName>
    </recommendedName>
</protein>
<evidence type="ECO:0000313" key="1">
    <source>
        <dbReference type="EMBL" id="CEG11949.1"/>
    </source>
</evidence>
<gene>
    <name evidence="1" type="ORF">MSIBF_A1810002</name>
</gene>
<dbReference type="AlphaFoldDB" id="A0A098E8W6"/>
<evidence type="ECO:0008006" key="2">
    <source>
        <dbReference type="Google" id="ProtNLM"/>
    </source>
</evidence>
<proteinExistence type="predicted"/>
<sequence>MENKTEKLTFPDVKNKITEHLKTVLNKEEKFEIFYARQSEVRNVWTVSVELEEKTAGEHKIAEFVIDATTGEIKEFKIE</sequence>
<organism evidence="1">
    <name type="scientific">groundwater metagenome</name>
    <dbReference type="NCBI Taxonomy" id="717931"/>
    <lineage>
        <taxon>unclassified sequences</taxon>
        <taxon>metagenomes</taxon>
        <taxon>ecological metagenomes</taxon>
    </lineage>
</organism>
<dbReference type="EMBL" id="CCXY01000092">
    <property type="protein sequence ID" value="CEG11949.1"/>
    <property type="molecule type" value="Genomic_DNA"/>
</dbReference>
<accession>A0A098E8W6</accession>